<keyword evidence="2" id="KW-0805">Transcription regulation</keyword>
<gene>
    <name evidence="6" type="ORF">SAMN02982922_1838</name>
</gene>
<dbReference type="PANTHER" id="PTHR30126">
    <property type="entry name" value="HTH-TYPE TRANSCRIPTIONAL REGULATOR"/>
    <property type="match status" value="1"/>
</dbReference>
<dbReference type="GO" id="GO:0003700">
    <property type="term" value="F:DNA-binding transcription factor activity"/>
    <property type="evidence" value="ECO:0007669"/>
    <property type="project" value="InterPro"/>
</dbReference>
<evidence type="ECO:0000256" key="4">
    <source>
        <dbReference type="ARBA" id="ARBA00023163"/>
    </source>
</evidence>
<feature type="domain" description="HTH lysR-type" evidence="5">
    <location>
        <begin position="1"/>
        <end position="58"/>
    </location>
</feature>
<dbReference type="AlphaFoldDB" id="A0A1X7NHQ1"/>
<dbReference type="Gene3D" id="1.10.10.10">
    <property type="entry name" value="Winged helix-like DNA-binding domain superfamily/Winged helix DNA-binding domain"/>
    <property type="match status" value="1"/>
</dbReference>
<comment type="similarity">
    <text evidence="1">Belongs to the LysR transcriptional regulatory family.</text>
</comment>
<dbReference type="RefSeq" id="WP_085463887.1">
    <property type="nucleotide sequence ID" value="NZ_FXBL01000004.1"/>
</dbReference>
<dbReference type="Pfam" id="PF03466">
    <property type="entry name" value="LysR_substrate"/>
    <property type="match status" value="1"/>
</dbReference>
<evidence type="ECO:0000256" key="1">
    <source>
        <dbReference type="ARBA" id="ARBA00009437"/>
    </source>
</evidence>
<dbReference type="SUPFAM" id="SSF53850">
    <property type="entry name" value="Periplasmic binding protein-like II"/>
    <property type="match status" value="1"/>
</dbReference>
<organism evidence="6 7">
    <name type="scientific">Mesorhizobium australicum</name>
    <dbReference type="NCBI Taxonomy" id="536018"/>
    <lineage>
        <taxon>Bacteria</taxon>
        <taxon>Pseudomonadati</taxon>
        <taxon>Pseudomonadota</taxon>
        <taxon>Alphaproteobacteria</taxon>
        <taxon>Hyphomicrobiales</taxon>
        <taxon>Phyllobacteriaceae</taxon>
        <taxon>Mesorhizobium</taxon>
    </lineage>
</organism>
<dbReference type="PROSITE" id="PS50931">
    <property type="entry name" value="HTH_LYSR"/>
    <property type="match status" value="1"/>
</dbReference>
<accession>A0A1X7NHQ1</accession>
<dbReference type="Proteomes" id="UP000193083">
    <property type="component" value="Unassembled WGS sequence"/>
</dbReference>
<evidence type="ECO:0000256" key="2">
    <source>
        <dbReference type="ARBA" id="ARBA00023015"/>
    </source>
</evidence>
<dbReference type="EMBL" id="FXBL01000004">
    <property type="protein sequence ID" value="SMH36897.1"/>
    <property type="molecule type" value="Genomic_DNA"/>
</dbReference>
<dbReference type="InterPro" id="IPR000847">
    <property type="entry name" value="LysR_HTH_N"/>
</dbReference>
<dbReference type="InterPro" id="IPR005119">
    <property type="entry name" value="LysR_subst-bd"/>
</dbReference>
<keyword evidence="4" id="KW-0804">Transcription</keyword>
<keyword evidence="7" id="KW-1185">Reference proteome</keyword>
<dbReference type="PANTHER" id="PTHR30126:SF77">
    <property type="entry name" value="TRANSCRIPTIONAL REGULATORY PROTEIN"/>
    <property type="match status" value="1"/>
</dbReference>
<evidence type="ECO:0000256" key="3">
    <source>
        <dbReference type="ARBA" id="ARBA00023125"/>
    </source>
</evidence>
<dbReference type="FunFam" id="1.10.10.10:FF:000001">
    <property type="entry name" value="LysR family transcriptional regulator"/>
    <property type="match status" value="1"/>
</dbReference>
<dbReference type="CDD" id="cd05466">
    <property type="entry name" value="PBP2_LTTR_substrate"/>
    <property type="match status" value="1"/>
</dbReference>
<protein>
    <submittedName>
        <fullName evidence="6">Transcriptional regulator, LysR family</fullName>
    </submittedName>
</protein>
<dbReference type="PRINTS" id="PR00039">
    <property type="entry name" value="HTHLYSR"/>
</dbReference>
<evidence type="ECO:0000313" key="6">
    <source>
        <dbReference type="EMBL" id="SMH36897.1"/>
    </source>
</evidence>
<dbReference type="Pfam" id="PF00126">
    <property type="entry name" value="HTH_1"/>
    <property type="match status" value="1"/>
</dbReference>
<dbReference type="GO" id="GO:0000976">
    <property type="term" value="F:transcription cis-regulatory region binding"/>
    <property type="evidence" value="ECO:0007669"/>
    <property type="project" value="TreeGrafter"/>
</dbReference>
<keyword evidence="3" id="KW-0238">DNA-binding</keyword>
<dbReference type="Gene3D" id="3.40.190.290">
    <property type="match status" value="1"/>
</dbReference>
<proteinExistence type="inferred from homology"/>
<dbReference type="SUPFAM" id="SSF46785">
    <property type="entry name" value="Winged helix' DNA-binding domain"/>
    <property type="match status" value="1"/>
</dbReference>
<name>A0A1X7NHQ1_9HYPH</name>
<dbReference type="InterPro" id="IPR036388">
    <property type="entry name" value="WH-like_DNA-bd_sf"/>
</dbReference>
<reference evidence="6 7" key="1">
    <citation type="submission" date="2017-04" db="EMBL/GenBank/DDBJ databases">
        <authorList>
            <person name="Afonso C.L."/>
            <person name="Miller P.J."/>
            <person name="Scott M.A."/>
            <person name="Spackman E."/>
            <person name="Goraichik I."/>
            <person name="Dimitrov K.M."/>
            <person name="Suarez D.L."/>
            <person name="Swayne D.E."/>
        </authorList>
    </citation>
    <scope>NUCLEOTIDE SEQUENCE [LARGE SCALE GENOMIC DNA]</scope>
    <source>
        <strain evidence="6 7">B5P</strain>
    </source>
</reference>
<evidence type="ECO:0000313" key="7">
    <source>
        <dbReference type="Proteomes" id="UP000193083"/>
    </source>
</evidence>
<dbReference type="InterPro" id="IPR036390">
    <property type="entry name" value="WH_DNA-bd_sf"/>
</dbReference>
<dbReference type="OrthoDB" id="9791253at2"/>
<evidence type="ECO:0000259" key="5">
    <source>
        <dbReference type="PROSITE" id="PS50931"/>
    </source>
</evidence>
<sequence length="308" mass="33113">MNLRFIETFLWVARLGSFSAAAEKLAATQASVSHRIATLEEELGVSLFDRDSRSVTLTPAGRQAVPRAEEIMRAVGAFRIAIADPERLEGTVSLGTNDVVAHSLLSRIITRVRQRFPGIVIDLQIETSAAIARGLMERRVDFALSMGPIGDSRVVNLDFGSFASVWVASPALGFGGKPLTLRDIATRSLMTFSRDSQPHRWLSRQLGEAGLDAKPISNINSLITMVGLAADGFGSAALPHAVVSEHLTAGTLEVLDVTPVFPAFPHHVSYLELNESPLVKAVAAIAFETAEEAAREGMFVMPADAARQ</sequence>